<gene>
    <name evidence="2" type="ORF">ODALV1_LOCUS28092</name>
</gene>
<feature type="region of interest" description="Disordered" evidence="1">
    <location>
        <begin position="1"/>
        <end position="40"/>
    </location>
</feature>
<proteinExistence type="predicted"/>
<evidence type="ECO:0000313" key="3">
    <source>
        <dbReference type="Proteomes" id="UP001642540"/>
    </source>
</evidence>
<keyword evidence="3" id="KW-1185">Reference proteome</keyword>
<protein>
    <submittedName>
        <fullName evidence="2">Uncharacterized protein</fullName>
    </submittedName>
</protein>
<dbReference type="EMBL" id="CAXLJM020000133">
    <property type="protein sequence ID" value="CAL8139993.1"/>
    <property type="molecule type" value="Genomic_DNA"/>
</dbReference>
<comment type="caution">
    <text evidence="2">The sequence shown here is derived from an EMBL/GenBank/DDBJ whole genome shotgun (WGS) entry which is preliminary data.</text>
</comment>
<dbReference type="Proteomes" id="UP001642540">
    <property type="component" value="Unassembled WGS sequence"/>
</dbReference>
<feature type="non-terminal residue" evidence="2">
    <location>
        <position position="104"/>
    </location>
</feature>
<reference evidence="2 3" key="1">
    <citation type="submission" date="2024-08" db="EMBL/GenBank/DDBJ databases">
        <authorList>
            <person name="Cucini C."/>
            <person name="Frati F."/>
        </authorList>
    </citation>
    <scope>NUCLEOTIDE SEQUENCE [LARGE SCALE GENOMIC DNA]</scope>
</reference>
<name>A0ABP1RZP6_9HEXA</name>
<accession>A0ABP1RZP6</accession>
<evidence type="ECO:0000313" key="2">
    <source>
        <dbReference type="EMBL" id="CAL8139993.1"/>
    </source>
</evidence>
<sequence length="104" mass="12205">MATRSMTRVESVPEESSGPNQIKNKRINKNDQQVELFDEEEDEDIKRRKCKYFPIGRVPIDDDARPRADNKRVYTRVIPGTSGTYQGFRYTINRNKRWVCHGPC</sequence>
<organism evidence="2 3">
    <name type="scientific">Orchesella dallaii</name>
    <dbReference type="NCBI Taxonomy" id="48710"/>
    <lineage>
        <taxon>Eukaryota</taxon>
        <taxon>Metazoa</taxon>
        <taxon>Ecdysozoa</taxon>
        <taxon>Arthropoda</taxon>
        <taxon>Hexapoda</taxon>
        <taxon>Collembola</taxon>
        <taxon>Entomobryomorpha</taxon>
        <taxon>Entomobryoidea</taxon>
        <taxon>Orchesellidae</taxon>
        <taxon>Orchesellinae</taxon>
        <taxon>Orchesella</taxon>
    </lineage>
</organism>
<evidence type="ECO:0000256" key="1">
    <source>
        <dbReference type="SAM" id="MobiDB-lite"/>
    </source>
</evidence>